<keyword evidence="2 3" id="KW-0175">Coiled coil</keyword>
<dbReference type="Pfam" id="PF05701">
    <property type="entry name" value="WEMBL"/>
    <property type="match status" value="1"/>
</dbReference>
<feature type="region of interest" description="Disordered" evidence="4">
    <location>
        <begin position="546"/>
        <end position="573"/>
    </location>
</feature>
<dbReference type="InterPro" id="IPR008545">
    <property type="entry name" value="Web"/>
</dbReference>
<evidence type="ECO:0000256" key="2">
    <source>
        <dbReference type="ARBA" id="ARBA00023054"/>
    </source>
</evidence>
<sequence>MFGFTMRGRLNGSGSHNRANSMGEIESARQNGAGSHSRTNSLGEIDTATPFQSVKAAVSLFGDASPAKPNPVAKKSNAEERVLEKETQHHMMLRELDYYKDQLKNAETAKAQALKELQRANRTLQQLTNKLETLSESKQASIKATEAAKIRAKELEEQKSLRAQLGTEAWRLDVDTEREHYKACTGELNSNKQELANLRQDFDAAIEAKLAIFQEAEDAQHTAKMNQDRQSQLEKEVADLQETLDHVNLAKTQAQEEHSKLMAEKEALLITRKLATEEALKEIVRLKEEYEPKEILDEKLEQTSEAIKILQEQLKDVHAKKALKELVAEESSLRSCVVSVKLELEEVKRDRSESHQRALDAESAVEKLQAELEKKKAELDEAMLEGAYGMRLKIENLSAEAETGRQEAEDIKKNAELLKQEAEAATIAAKEAEEKLKIALEEAEAAKAAHKLADDQIHNYPRTDSGSIRKIRLSDEEFDLMNMKIEEFRNQADVKVATALAQLEAINASEKGVLQKLEVTLKENEAMQSEIEDVLKRAEMAEAAKKAVERELQKWRQKEQSKVEEPSHISEKK</sequence>
<evidence type="ECO:0000313" key="6">
    <source>
        <dbReference type="Proteomes" id="UP000826271"/>
    </source>
</evidence>
<comment type="caution">
    <text evidence="5">The sequence shown here is derived from an EMBL/GenBank/DDBJ whole genome shotgun (WGS) entry which is preliminary data.</text>
</comment>
<dbReference type="PANTHER" id="PTHR32054">
    <property type="entry name" value="HEAVY CHAIN, PUTATIVE, EXPRESSED-RELATED-RELATED"/>
    <property type="match status" value="1"/>
</dbReference>
<dbReference type="Proteomes" id="UP000826271">
    <property type="component" value="Unassembled WGS sequence"/>
</dbReference>
<feature type="coiled-coil region" evidence="3">
    <location>
        <begin position="181"/>
        <end position="257"/>
    </location>
</feature>
<gene>
    <name evidence="5" type="ORF">BUALT_Bualt03G0092400</name>
</gene>
<dbReference type="PANTHER" id="PTHR32054:SF3">
    <property type="entry name" value="HEAVY CHAIN, PUTATIVE, EXPRESSED-RELATED"/>
    <property type="match status" value="1"/>
</dbReference>
<dbReference type="GO" id="GO:0009903">
    <property type="term" value="P:chloroplast avoidance movement"/>
    <property type="evidence" value="ECO:0007669"/>
    <property type="project" value="TreeGrafter"/>
</dbReference>
<feature type="region of interest" description="Disordered" evidence="4">
    <location>
        <begin position="1"/>
        <end position="20"/>
    </location>
</feature>
<evidence type="ECO:0000313" key="5">
    <source>
        <dbReference type="EMBL" id="KAG8385893.1"/>
    </source>
</evidence>
<dbReference type="GO" id="GO:0009904">
    <property type="term" value="P:chloroplast accumulation movement"/>
    <property type="evidence" value="ECO:0007669"/>
    <property type="project" value="TreeGrafter"/>
</dbReference>
<feature type="coiled-coil region" evidence="3">
    <location>
        <begin position="358"/>
        <end position="453"/>
    </location>
</feature>
<keyword evidence="6" id="KW-1185">Reference proteome</keyword>
<reference evidence="5" key="1">
    <citation type="submission" date="2019-10" db="EMBL/GenBank/DDBJ databases">
        <authorList>
            <person name="Zhang R."/>
            <person name="Pan Y."/>
            <person name="Wang J."/>
            <person name="Ma R."/>
            <person name="Yu S."/>
        </authorList>
    </citation>
    <scope>NUCLEOTIDE SEQUENCE</scope>
    <source>
        <strain evidence="5">LA-IB0</strain>
        <tissue evidence="5">Leaf</tissue>
    </source>
</reference>
<dbReference type="AlphaFoldDB" id="A0AAV6XTV9"/>
<accession>A0AAV6XTV9</accession>
<name>A0AAV6XTV9_9LAMI</name>
<organism evidence="5 6">
    <name type="scientific">Buddleja alternifolia</name>
    <dbReference type="NCBI Taxonomy" id="168488"/>
    <lineage>
        <taxon>Eukaryota</taxon>
        <taxon>Viridiplantae</taxon>
        <taxon>Streptophyta</taxon>
        <taxon>Embryophyta</taxon>
        <taxon>Tracheophyta</taxon>
        <taxon>Spermatophyta</taxon>
        <taxon>Magnoliopsida</taxon>
        <taxon>eudicotyledons</taxon>
        <taxon>Gunneridae</taxon>
        <taxon>Pentapetalae</taxon>
        <taxon>asterids</taxon>
        <taxon>lamiids</taxon>
        <taxon>Lamiales</taxon>
        <taxon>Scrophulariaceae</taxon>
        <taxon>Buddlejeae</taxon>
        <taxon>Buddleja</taxon>
    </lineage>
</organism>
<feature type="coiled-coil region" evidence="3">
    <location>
        <begin position="293"/>
        <end position="320"/>
    </location>
</feature>
<evidence type="ECO:0000256" key="1">
    <source>
        <dbReference type="ARBA" id="ARBA00005485"/>
    </source>
</evidence>
<comment type="similarity">
    <text evidence="1">Belongs to the WEB family.</text>
</comment>
<dbReference type="GO" id="GO:0005829">
    <property type="term" value="C:cytosol"/>
    <property type="evidence" value="ECO:0007669"/>
    <property type="project" value="TreeGrafter"/>
</dbReference>
<protein>
    <submittedName>
        <fullName evidence="5">Uncharacterized protein</fullName>
    </submittedName>
</protein>
<evidence type="ECO:0000256" key="4">
    <source>
        <dbReference type="SAM" id="MobiDB-lite"/>
    </source>
</evidence>
<evidence type="ECO:0000256" key="3">
    <source>
        <dbReference type="SAM" id="Coils"/>
    </source>
</evidence>
<proteinExistence type="inferred from homology"/>
<feature type="coiled-coil region" evidence="3">
    <location>
        <begin position="96"/>
        <end position="144"/>
    </location>
</feature>
<dbReference type="EMBL" id="WHWC01000003">
    <property type="protein sequence ID" value="KAG8385893.1"/>
    <property type="molecule type" value="Genomic_DNA"/>
</dbReference>